<feature type="transmembrane region" description="Helical" evidence="1">
    <location>
        <begin position="100"/>
        <end position="119"/>
    </location>
</feature>
<keyword evidence="1" id="KW-1133">Transmembrane helix</keyword>
<keyword evidence="2" id="KW-0969">Cilium</keyword>
<keyword evidence="1" id="KW-0472">Membrane</keyword>
<reference evidence="2 3" key="1">
    <citation type="submission" date="2017-10" db="EMBL/GenBank/DDBJ databases">
        <title>Sequencing the genomes of 1000 actinobacteria strains.</title>
        <authorList>
            <person name="Klenk H.-P."/>
        </authorList>
    </citation>
    <scope>NUCLEOTIDE SEQUENCE [LARGE SCALE GENOMIC DNA]</scope>
    <source>
        <strain evidence="2 3">DSM 21863</strain>
    </source>
</reference>
<keyword evidence="3" id="KW-1185">Reference proteome</keyword>
<proteinExistence type="predicted"/>
<accession>A0A2A9F057</accession>
<evidence type="ECO:0000313" key="2">
    <source>
        <dbReference type="EMBL" id="PFG44176.1"/>
    </source>
</evidence>
<sequence length="148" mass="15887">MNSSRTAARRLTLHYLEMVLAMFAGMFLLGWAWTLAWPGRAEHAGADAALMVLDMTVGMAAWMAVRRHGTRMIVEMSAAMVAPFALLAVPVAAGLLSVDVLHTVGHGAMLLAMLVAMLLRRSHYTADHRSHRHPALPAPAPAAEPAAD</sequence>
<dbReference type="AlphaFoldDB" id="A0A2A9F057"/>
<protein>
    <submittedName>
        <fullName evidence="2">Flagellar biosynthetic protein FliP</fullName>
    </submittedName>
</protein>
<comment type="caution">
    <text evidence="2">The sequence shown here is derived from an EMBL/GenBank/DDBJ whole genome shotgun (WGS) entry which is preliminary data.</text>
</comment>
<dbReference type="EMBL" id="PDJJ01000001">
    <property type="protein sequence ID" value="PFG44176.1"/>
    <property type="molecule type" value="Genomic_DNA"/>
</dbReference>
<keyword evidence="2" id="KW-0282">Flagellum</keyword>
<dbReference type="OrthoDB" id="582306at2"/>
<dbReference type="RefSeq" id="WP_098464418.1">
    <property type="nucleotide sequence ID" value="NZ_PDJJ01000001.1"/>
</dbReference>
<organism evidence="2 3">
    <name type="scientific">Isoptericola jiangsuensis</name>
    <dbReference type="NCBI Taxonomy" id="548579"/>
    <lineage>
        <taxon>Bacteria</taxon>
        <taxon>Bacillati</taxon>
        <taxon>Actinomycetota</taxon>
        <taxon>Actinomycetes</taxon>
        <taxon>Micrococcales</taxon>
        <taxon>Promicromonosporaceae</taxon>
        <taxon>Isoptericola</taxon>
    </lineage>
</organism>
<gene>
    <name evidence="2" type="ORF">ATJ88_2894</name>
</gene>
<feature type="transmembrane region" description="Helical" evidence="1">
    <location>
        <begin position="48"/>
        <end position="65"/>
    </location>
</feature>
<feature type="transmembrane region" description="Helical" evidence="1">
    <location>
        <begin position="12"/>
        <end position="36"/>
    </location>
</feature>
<evidence type="ECO:0000256" key="1">
    <source>
        <dbReference type="SAM" id="Phobius"/>
    </source>
</evidence>
<keyword evidence="2" id="KW-0966">Cell projection</keyword>
<name>A0A2A9F057_9MICO</name>
<dbReference type="Proteomes" id="UP000224130">
    <property type="component" value="Unassembled WGS sequence"/>
</dbReference>
<evidence type="ECO:0000313" key="3">
    <source>
        <dbReference type="Proteomes" id="UP000224130"/>
    </source>
</evidence>
<keyword evidence="1" id="KW-0812">Transmembrane</keyword>
<feature type="transmembrane region" description="Helical" evidence="1">
    <location>
        <begin position="72"/>
        <end position="94"/>
    </location>
</feature>